<keyword evidence="2" id="KW-1185">Reference proteome</keyword>
<comment type="caution">
    <text evidence="1">The sequence shown here is derived from an EMBL/GenBank/DDBJ whole genome shotgun (WGS) entry which is preliminary data.</text>
</comment>
<dbReference type="EMBL" id="JACVVK020000005">
    <property type="protein sequence ID" value="KAK7506930.1"/>
    <property type="molecule type" value="Genomic_DNA"/>
</dbReference>
<accession>A0ABD0M4R9</accession>
<sequence>MHVLALTRLGCSVRITLHTANVSTGKLMPTSMKEQKYTLRKKCLVASAAAPVCPVFTQNTSSYSHRGLVKDGAGKRP</sequence>
<name>A0ABD0M4R9_9CAEN</name>
<evidence type="ECO:0000313" key="1">
    <source>
        <dbReference type="EMBL" id="KAK7506930.1"/>
    </source>
</evidence>
<organism evidence="1 2">
    <name type="scientific">Batillaria attramentaria</name>
    <dbReference type="NCBI Taxonomy" id="370345"/>
    <lineage>
        <taxon>Eukaryota</taxon>
        <taxon>Metazoa</taxon>
        <taxon>Spiralia</taxon>
        <taxon>Lophotrochozoa</taxon>
        <taxon>Mollusca</taxon>
        <taxon>Gastropoda</taxon>
        <taxon>Caenogastropoda</taxon>
        <taxon>Sorbeoconcha</taxon>
        <taxon>Cerithioidea</taxon>
        <taxon>Batillariidae</taxon>
        <taxon>Batillaria</taxon>
    </lineage>
</organism>
<dbReference type="Proteomes" id="UP001519460">
    <property type="component" value="Unassembled WGS sequence"/>
</dbReference>
<proteinExistence type="predicted"/>
<evidence type="ECO:0008006" key="3">
    <source>
        <dbReference type="Google" id="ProtNLM"/>
    </source>
</evidence>
<evidence type="ECO:0000313" key="2">
    <source>
        <dbReference type="Proteomes" id="UP001519460"/>
    </source>
</evidence>
<reference evidence="1 2" key="1">
    <citation type="journal article" date="2023" name="Sci. Data">
        <title>Genome assembly of the Korean intertidal mud-creeper Batillaria attramentaria.</title>
        <authorList>
            <person name="Patra A.K."/>
            <person name="Ho P.T."/>
            <person name="Jun S."/>
            <person name="Lee S.J."/>
            <person name="Kim Y."/>
            <person name="Won Y.J."/>
        </authorList>
    </citation>
    <scope>NUCLEOTIDE SEQUENCE [LARGE SCALE GENOMIC DNA]</scope>
    <source>
        <strain evidence="1">Wonlab-2016</strain>
    </source>
</reference>
<gene>
    <name evidence="1" type="ORF">BaRGS_00001781</name>
</gene>
<protein>
    <recommendedName>
        <fullName evidence="3">Secreted protein</fullName>
    </recommendedName>
</protein>
<dbReference type="AlphaFoldDB" id="A0ABD0M4R9"/>